<keyword evidence="2" id="KW-1185">Reference proteome</keyword>
<dbReference type="STRING" id="1247726.MIM_c10570"/>
<evidence type="ECO:0000313" key="1">
    <source>
        <dbReference type="EMBL" id="AHG63155.1"/>
    </source>
</evidence>
<reference evidence="1 2" key="1">
    <citation type="journal article" date="2014" name="Microbiology">
        <title>Unravelling the complete genome sequence of Advenella mimigardefordensis strain DPN7T and novel insights in the catabolism of the xenobiotic polythioester precursor 3,3'-dithiodipropionate.</title>
        <authorList>
            <person name="Wubbeler J.H."/>
            <person name="Hiessl S."/>
            <person name="Schuldes J."/>
            <person name="Thurmer A."/>
            <person name="Daniel R."/>
            <person name="Steinbuchel A."/>
        </authorList>
    </citation>
    <scope>NUCLEOTIDE SEQUENCE [LARGE SCALE GENOMIC DNA]</scope>
    <source>
        <strain evidence="2">DSM 17166 / LMG 22922 / DPN7</strain>
    </source>
</reference>
<sequence length="49" mass="5627">MMANSAACAISIDLARERMHHVEQMMLIHARELLDEMTEDQLMDEGIQP</sequence>
<protein>
    <submittedName>
        <fullName evidence="1">Uncharacterized protein</fullName>
    </submittedName>
</protein>
<name>W0PCJ7_ADVMD</name>
<dbReference type="Proteomes" id="UP000019095">
    <property type="component" value="Chromosome"/>
</dbReference>
<accession>W0PCJ7</accession>
<dbReference type="HOGENOM" id="CLU_3131435_0_0_4"/>
<evidence type="ECO:0000313" key="2">
    <source>
        <dbReference type="Proteomes" id="UP000019095"/>
    </source>
</evidence>
<dbReference type="AlphaFoldDB" id="W0PCJ7"/>
<gene>
    <name evidence="1" type="ORF">MIM_c10570</name>
</gene>
<organism evidence="1 2">
    <name type="scientific">Advenella mimigardefordensis (strain DSM 17166 / LMG 22922 / DPN7)</name>
    <dbReference type="NCBI Taxonomy" id="1247726"/>
    <lineage>
        <taxon>Bacteria</taxon>
        <taxon>Pseudomonadati</taxon>
        <taxon>Pseudomonadota</taxon>
        <taxon>Betaproteobacteria</taxon>
        <taxon>Burkholderiales</taxon>
        <taxon>Alcaligenaceae</taxon>
    </lineage>
</organism>
<proteinExistence type="predicted"/>
<dbReference type="PATRIC" id="fig|1247726.3.peg.1163"/>
<dbReference type="KEGG" id="amim:MIM_c10570"/>
<dbReference type="EMBL" id="CP003915">
    <property type="protein sequence ID" value="AHG63155.1"/>
    <property type="molecule type" value="Genomic_DNA"/>
</dbReference>